<evidence type="ECO:0000259" key="2">
    <source>
        <dbReference type="Pfam" id="PF13635"/>
    </source>
</evidence>
<proteinExistence type="predicted"/>
<dbReference type="PANTHER" id="PTHR43566">
    <property type="entry name" value="CONSERVED PROTEIN"/>
    <property type="match status" value="1"/>
</dbReference>
<dbReference type="InterPro" id="IPR027417">
    <property type="entry name" value="P-loop_NTPase"/>
</dbReference>
<comment type="caution">
    <text evidence="3">The sequence shown here is derived from an EMBL/GenBank/DDBJ whole genome shotgun (WGS) entry which is preliminary data.</text>
</comment>
<dbReference type="Pfam" id="PF13173">
    <property type="entry name" value="AAA_14"/>
    <property type="match status" value="1"/>
</dbReference>
<evidence type="ECO:0000259" key="1">
    <source>
        <dbReference type="Pfam" id="PF13173"/>
    </source>
</evidence>
<protein>
    <submittedName>
        <fullName evidence="3">ATP-binding protein</fullName>
    </submittedName>
</protein>
<organism evidence="3 4">
    <name type="scientific">Rothia nasimurium</name>
    <dbReference type="NCBI Taxonomy" id="85336"/>
    <lineage>
        <taxon>Bacteria</taxon>
        <taxon>Bacillati</taxon>
        <taxon>Actinomycetota</taxon>
        <taxon>Actinomycetes</taxon>
        <taxon>Micrococcales</taxon>
        <taxon>Micrococcaceae</taxon>
        <taxon>Rothia</taxon>
    </lineage>
</organism>
<evidence type="ECO:0000313" key="3">
    <source>
        <dbReference type="EMBL" id="TFU22728.1"/>
    </source>
</evidence>
<dbReference type="InterPro" id="IPR041682">
    <property type="entry name" value="AAA_14"/>
</dbReference>
<evidence type="ECO:0000313" key="4">
    <source>
        <dbReference type="Proteomes" id="UP000297951"/>
    </source>
</evidence>
<gene>
    <name evidence="3" type="ORF">E4U03_05140</name>
</gene>
<accession>A0A4Y9F407</accession>
<feature type="domain" description="DUF4143" evidence="2">
    <location>
        <begin position="217"/>
        <end position="369"/>
    </location>
</feature>
<dbReference type="Pfam" id="PF13635">
    <property type="entry name" value="DUF4143"/>
    <property type="match status" value="1"/>
</dbReference>
<dbReference type="InterPro" id="IPR025420">
    <property type="entry name" value="DUF4143"/>
</dbReference>
<dbReference type="SUPFAM" id="SSF52540">
    <property type="entry name" value="P-loop containing nucleoside triphosphate hydrolases"/>
    <property type="match status" value="1"/>
</dbReference>
<reference evidence="3 4" key="1">
    <citation type="submission" date="2019-03" db="EMBL/GenBank/DDBJ databases">
        <title>Diversity of the mouse oral microbiome.</title>
        <authorList>
            <person name="Joseph S."/>
            <person name="Aduse-Opoku J."/>
            <person name="Curtis M."/>
            <person name="Wade W."/>
            <person name="Hashim A."/>
        </authorList>
    </citation>
    <scope>NUCLEOTIDE SEQUENCE [LARGE SCALE GENOMIC DNA]</scope>
    <source>
        <strain evidence="4">irhom_31</strain>
    </source>
</reference>
<dbReference type="EMBL" id="SPQC01000014">
    <property type="protein sequence ID" value="TFU22728.1"/>
    <property type="molecule type" value="Genomic_DNA"/>
</dbReference>
<dbReference type="AlphaFoldDB" id="A0A4Y9F407"/>
<keyword evidence="3" id="KW-0067">ATP-binding</keyword>
<dbReference type="Proteomes" id="UP000297951">
    <property type="component" value="Unassembled WGS sequence"/>
</dbReference>
<dbReference type="GO" id="GO:0005524">
    <property type="term" value="F:ATP binding"/>
    <property type="evidence" value="ECO:0007669"/>
    <property type="project" value="UniProtKB-KW"/>
</dbReference>
<keyword evidence="3" id="KW-0547">Nucleotide-binding</keyword>
<dbReference type="PANTHER" id="PTHR43566:SF2">
    <property type="entry name" value="DUF4143 DOMAIN-CONTAINING PROTEIN"/>
    <property type="match status" value="1"/>
</dbReference>
<sequence length="595" mass="64843">MTFYPRFLEPKILDLLAVAPVVIIEGARAVGKTSLVNKLAHEGHLKAVYSMADTGLRAVVEADTVGWLRGLEWPCAIDEAQLVPELPVAVKQVLDENQDSIRLVLTGSSSIGQSGFGGTDPLARRALRVSLEPLSEAEISSPHQQPWSVIDALFDANPVTGEQVQPLDIESDAIVLGGMPQYRRFAGYSVTSTLGLAIDEGIRSILTQRVKSGESFDQVRAHEILAYVLRHPASELNISEMGRELSMDRRTVDSYLDALEKRFLIYEVPNLHRASKRSLRSSAKFFPADVALSARSLVSTSDAQLVDADVRGRLVETLVMQQVRAHAGWAERSVDIFHWRQRIKNKDVEVDVVLRDSAGSLISVEVKASARVKPEFLKGLKAFQKLYGDRVARGFVVCNVARPVPLGENIWALPLAALWDASLWQGLMNRARATAIEPRAELEPSKNTGDVDLRVVASFAAADGGSALAGNICGFAEDVADAVEGLSGLSVELIFDDDSTGLADTFGADADEQIPHVGLALVTPRWVKQISDLSVLDGKNVVPVLWIANSKIPEEQSRAVLDLTDVRRADRDSAQYRLGVEQVAESLLSKTSHNI</sequence>
<feature type="domain" description="AAA" evidence="1">
    <location>
        <begin position="20"/>
        <end position="139"/>
    </location>
</feature>
<name>A0A4Y9F407_9MICC</name>
<dbReference type="OrthoDB" id="9147462at2"/>